<evidence type="ECO:0000313" key="5">
    <source>
        <dbReference type="EMBL" id="MCC8404639.1"/>
    </source>
</evidence>
<dbReference type="RefSeq" id="WP_230563453.1">
    <property type="nucleotide sequence ID" value="NZ_JAJITC010000013.1"/>
</dbReference>
<dbReference type="PROSITE" id="PS00061">
    <property type="entry name" value="ADH_SHORT"/>
    <property type="match status" value="1"/>
</dbReference>
<dbReference type="InterPro" id="IPR020904">
    <property type="entry name" value="Sc_DH/Rdtase_CS"/>
</dbReference>
<proteinExistence type="inferred from homology"/>
<dbReference type="InterPro" id="IPR051911">
    <property type="entry name" value="SDR_oxidoreductase"/>
</dbReference>
<accession>A0ABS8KJR0</accession>
<dbReference type="Pfam" id="PF00106">
    <property type="entry name" value="adh_short"/>
    <property type="match status" value="1"/>
</dbReference>
<dbReference type="PRINTS" id="PR00081">
    <property type="entry name" value="GDHRDH"/>
</dbReference>
<evidence type="ECO:0000259" key="4">
    <source>
        <dbReference type="SMART" id="SM00822"/>
    </source>
</evidence>
<gene>
    <name evidence="5" type="ORF">LJ655_22625</name>
</gene>
<evidence type="ECO:0000313" key="6">
    <source>
        <dbReference type="Proteomes" id="UP001430614"/>
    </source>
</evidence>
<dbReference type="InterPro" id="IPR057326">
    <property type="entry name" value="KR_dom"/>
</dbReference>
<name>A0ABS8KJR0_9BURK</name>
<dbReference type="EMBL" id="JAJITC010000013">
    <property type="protein sequence ID" value="MCC8404639.1"/>
    <property type="molecule type" value="Genomic_DNA"/>
</dbReference>
<sequence>MRNGNRLYLITGASGGLGRAFAEAALCAGERVVGTVRSETDRVRFESLHATAAKAVILDVRNFDSIESVVRQIEDDLGPIDVLVNNAGYGHEGVLEESPLDELIRQFEVNVFGAVAMIKAVLPGMRSRRSGHIINITSMAGHTGLPGIAYYCGSKFALEGISDSLSKEVRALGIRVTAVAPGSFRTEWAGRSMVRSERSIADYDPIFDPVRQRRQEYSGHQAGDPTKAAQAILRIVDAPEPPTHLLLGSDARRLVEEHRKTLEREFEKWQSVTRSTSFEQQPQATEPTLTADCNCRERASN</sequence>
<evidence type="ECO:0000256" key="3">
    <source>
        <dbReference type="RuleBase" id="RU000363"/>
    </source>
</evidence>
<dbReference type="Proteomes" id="UP001430614">
    <property type="component" value="Unassembled WGS sequence"/>
</dbReference>
<dbReference type="PRINTS" id="PR00080">
    <property type="entry name" value="SDRFAMILY"/>
</dbReference>
<feature type="domain" description="Ketoreductase" evidence="4">
    <location>
        <begin position="6"/>
        <end position="191"/>
    </location>
</feature>
<keyword evidence="6" id="KW-1185">Reference proteome</keyword>
<reference evidence="5 6" key="1">
    <citation type="submission" date="2021-11" db="EMBL/GenBank/DDBJ databases">
        <authorList>
            <person name="Oh E.-T."/>
            <person name="Kim S.-B."/>
        </authorList>
    </citation>
    <scope>NUCLEOTIDE SEQUENCE [LARGE SCALE GENOMIC DNA]</scope>
    <source>
        <strain evidence="5 6">MMS20-SJTN17</strain>
    </source>
</reference>
<dbReference type="PANTHER" id="PTHR43976:SF16">
    <property type="entry name" value="SHORT-CHAIN DEHYDROGENASE_REDUCTASE FAMILY PROTEIN"/>
    <property type="match status" value="1"/>
</dbReference>
<dbReference type="InterPro" id="IPR002347">
    <property type="entry name" value="SDR_fam"/>
</dbReference>
<dbReference type="SMART" id="SM00822">
    <property type="entry name" value="PKS_KR"/>
    <property type="match status" value="1"/>
</dbReference>
<protein>
    <submittedName>
        <fullName evidence="5">Oxidoreductase</fullName>
    </submittedName>
</protein>
<dbReference type="CDD" id="cd05374">
    <property type="entry name" value="17beta-HSD-like_SDR_c"/>
    <property type="match status" value="1"/>
</dbReference>
<comment type="similarity">
    <text evidence="1 3">Belongs to the short-chain dehydrogenases/reductases (SDR) family.</text>
</comment>
<evidence type="ECO:0000256" key="1">
    <source>
        <dbReference type="ARBA" id="ARBA00006484"/>
    </source>
</evidence>
<dbReference type="PANTHER" id="PTHR43976">
    <property type="entry name" value="SHORT CHAIN DEHYDROGENASE"/>
    <property type="match status" value="1"/>
</dbReference>
<dbReference type="InterPro" id="IPR036291">
    <property type="entry name" value="NAD(P)-bd_dom_sf"/>
</dbReference>
<dbReference type="Gene3D" id="3.40.50.720">
    <property type="entry name" value="NAD(P)-binding Rossmann-like Domain"/>
    <property type="match status" value="1"/>
</dbReference>
<comment type="caution">
    <text evidence="5">The sequence shown here is derived from an EMBL/GenBank/DDBJ whole genome shotgun (WGS) entry which is preliminary data.</text>
</comment>
<keyword evidence="2" id="KW-0560">Oxidoreductase</keyword>
<evidence type="ECO:0000256" key="2">
    <source>
        <dbReference type="ARBA" id="ARBA00023002"/>
    </source>
</evidence>
<organism evidence="5 6">
    <name type="scientific">Paraburkholderia translucens</name>
    <dbReference type="NCBI Taxonomy" id="2886945"/>
    <lineage>
        <taxon>Bacteria</taxon>
        <taxon>Pseudomonadati</taxon>
        <taxon>Pseudomonadota</taxon>
        <taxon>Betaproteobacteria</taxon>
        <taxon>Burkholderiales</taxon>
        <taxon>Burkholderiaceae</taxon>
        <taxon>Paraburkholderia</taxon>
    </lineage>
</organism>
<dbReference type="NCBIfam" id="NF004824">
    <property type="entry name" value="PRK06180.1"/>
    <property type="match status" value="1"/>
</dbReference>
<dbReference type="SUPFAM" id="SSF51735">
    <property type="entry name" value="NAD(P)-binding Rossmann-fold domains"/>
    <property type="match status" value="1"/>
</dbReference>